<evidence type="ECO:0000259" key="2">
    <source>
        <dbReference type="PROSITE" id="PS51186"/>
    </source>
</evidence>
<proteinExistence type="predicted"/>
<sequence length="154" mass="18142">MEQFTVKQIDDLNEEELTQMVEESKREGFRFLDRLIRDYKNGSNAFDQRGESLWGVFDQDGQCVAIGGLNRDPYTNETSIGRLRRFYVSCTFRRMGLGTLLLRRIIHEANLHFHVLVLHTDTEQGDQFYTSFGFVQETRYPHSTHCLRLKSLWT</sequence>
<name>A0A1G9ZTZ6_9BACL</name>
<dbReference type="InterPro" id="IPR000182">
    <property type="entry name" value="GNAT_dom"/>
</dbReference>
<dbReference type="OrthoDB" id="9815041at2"/>
<reference evidence="4" key="1">
    <citation type="submission" date="2016-10" db="EMBL/GenBank/DDBJ databases">
        <authorList>
            <person name="Varghese N."/>
            <person name="Submissions S."/>
        </authorList>
    </citation>
    <scope>NUCLEOTIDE SEQUENCE [LARGE SCALE GENOMIC DNA]</scope>
    <source>
        <strain evidence="4">CGMCC 1.6854</strain>
    </source>
</reference>
<dbReference type="SUPFAM" id="SSF55729">
    <property type="entry name" value="Acyl-CoA N-acyltransferases (Nat)"/>
    <property type="match status" value="1"/>
</dbReference>
<keyword evidence="1 3" id="KW-0808">Transferase</keyword>
<dbReference type="RefSeq" id="WP_090237019.1">
    <property type="nucleotide sequence ID" value="NZ_FNHW01000002.1"/>
</dbReference>
<dbReference type="Gene3D" id="3.40.630.30">
    <property type="match status" value="1"/>
</dbReference>
<dbReference type="GO" id="GO:0008080">
    <property type="term" value="F:N-acetyltransferase activity"/>
    <property type="evidence" value="ECO:0007669"/>
    <property type="project" value="InterPro"/>
</dbReference>
<protein>
    <submittedName>
        <fullName evidence="3">Acetyltransferase (GNAT) domain-containing protein</fullName>
    </submittedName>
</protein>
<dbReference type="InterPro" id="IPR050769">
    <property type="entry name" value="NAT_camello-type"/>
</dbReference>
<dbReference type="EMBL" id="FNHW01000002">
    <property type="protein sequence ID" value="SDN24587.1"/>
    <property type="molecule type" value="Genomic_DNA"/>
</dbReference>
<dbReference type="STRING" id="459525.SAMN04488137_3733"/>
<dbReference type="InterPro" id="IPR016181">
    <property type="entry name" value="Acyl_CoA_acyltransferase"/>
</dbReference>
<evidence type="ECO:0000313" key="3">
    <source>
        <dbReference type="EMBL" id="SDN24587.1"/>
    </source>
</evidence>
<gene>
    <name evidence="3" type="ORF">SAMN04488137_3733</name>
</gene>
<dbReference type="PANTHER" id="PTHR13947:SF37">
    <property type="entry name" value="LD18367P"/>
    <property type="match status" value="1"/>
</dbReference>
<accession>A0A1G9ZTZ6</accession>
<dbReference type="PROSITE" id="PS51186">
    <property type="entry name" value="GNAT"/>
    <property type="match status" value="1"/>
</dbReference>
<evidence type="ECO:0000313" key="4">
    <source>
        <dbReference type="Proteomes" id="UP000199544"/>
    </source>
</evidence>
<dbReference type="Pfam" id="PF13508">
    <property type="entry name" value="Acetyltransf_7"/>
    <property type="match status" value="1"/>
</dbReference>
<dbReference type="CDD" id="cd04301">
    <property type="entry name" value="NAT_SF"/>
    <property type="match status" value="1"/>
</dbReference>
<keyword evidence="4" id="KW-1185">Reference proteome</keyword>
<dbReference type="PANTHER" id="PTHR13947">
    <property type="entry name" value="GNAT FAMILY N-ACETYLTRANSFERASE"/>
    <property type="match status" value="1"/>
</dbReference>
<dbReference type="AlphaFoldDB" id="A0A1G9ZTZ6"/>
<evidence type="ECO:0000256" key="1">
    <source>
        <dbReference type="ARBA" id="ARBA00022679"/>
    </source>
</evidence>
<dbReference type="Proteomes" id="UP000199544">
    <property type="component" value="Unassembled WGS sequence"/>
</dbReference>
<feature type="domain" description="N-acetyltransferase" evidence="2">
    <location>
        <begin position="7"/>
        <end position="153"/>
    </location>
</feature>
<organism evidence="3 4">
    <name type="scientific">Fictibacillus solisalsi</name>
    <dbReference type="NCBI Taxonomy" id="459525"/>
    <lineage>
        <taxon>Bacteria</taxon>
        <taxon>Bacillati</taxon>
        <taxon>Bacillota</taxon>
        <taxon>Bacilli</taxon>
        <taxon>Bacillales</taxon>
        <taxon>Fictibacillaceae</taxon>
        <taxon>Fictibacillus</taxon>
    </lineage>
</organism>